<organism evidence="2 3">
    <name type="scientific">Zymoseptoria brevis</name>
    <dbReference type="NCBI Taxonomy" id="1047168"/>
    <lineage>
        <taxon>Eukaryota</taxon>
        <taxon>Fungi</taxon>
        <taxon>Dikarya</taxon>
        <taxon>Ascomycota</taxon>
        <taxon>Pezizomycotina</taxon>
        <taxon>Dothideomycetes</taxon>
        <taxon>Dothideomycetidae</taxon>
        <taxon>Mycosphaerellales</taxon>
        <taxon>Mycosphaerellaceae</taxon>
        <taxon>Zymoseptoria</taxon>
    </lineage>
</organism>
<evidence type="ECO:0000256" key="1">
    <source>
        <dbReference type="SAM" id="MobiDB-lite"/>
    </source>
</evidence>
<keyword evidence="3" id="KW-1185">Reference proteome</keyword>
<sequence length="122" mass="13059">MGNPHKPGHHNTNEKPKGSTPTSRPITIMPHMIDPTPSLSNDPVACAIHKGAVIYGMYARSIRTSEGSKDMLAKIDHYVEAVRAAHEKSEAISAADRFGGLFAKISVGEAKDYSDDDATSSP</sequence>
<proteinExistence type="predicted"/>
<gene>
    <name evidence="2" type="ORF">TI39_contig602g00007</name>
</gene>
<dbReference type="AlphaFoldDB" id="A0A0F4GH97"/>
<accession>A0A0F4GH97</accession>
<dbReference type="EMBL" id="LAFY01000594">
    <property type="protein sequence ID" value="KJX96751.1"/>
    <property type="molecule type" value="Genomic_DNA"/>
</dbReference>
<protein>
    <submittedName>
        <fullName evidence="2">Uncharacterized protein</fullName>
    </submittedName>
</protein>
<reference evidence="2 3" key="1">
    <citation type="submission" date="2015-03" db="EMBL/GenBank/DDBJ databases">
        <title>RNA-seq based gene annotation and comparative genomics of four Zymoseptoria species reveal species-specific pathogenicity related genes and transposable element activity.</title>
        <authorList>
            <person name="Grandaubert J."/>
            <person name="Bhattacharyya A."/>
            <person name="Stukenbrock E.H."/>
        </authorList>
    </citation>
    <scope>NUCLEOTIDE SEQUENCE [LARGE SCALE GENOMIC DNA]</scope>
    <source>
        <strain evidence="2 3">Zb18110</strain>
    </source>
</reference>
<comment type="caution">
    <text evidence="2">The sequence shown here is derived from an EMBL/GenBank/DDBJ whole genome shotgun (WGS) entry which is preliminary data.</text>
</comment>
<evidence type="ECO:0000313" key="3">
    <source>
        <dbReference type="Proteomes" id="UP000033647"/>
    </source>
</evidence>
<evidence type="ECO:0000313" key="2">
    <source>
        <dbReference type="EMBL" id="KJX96751.1"/>
    </source>
</evidence>
<feature type="region of interest" description="Disordered" evidence="1">
    <location>
        <begin position="1"/>
        <end position="35"/>
    </location>
</feature>
<dbReference type="Proteomes" id="UP000033647">
    <property type="component" value="Unassembled WGS sequence"/>
</dbReference>
<name>A0A0F4GH97_9PEZI</name>